<dbReference type="InterPro" id="IPR018886">
    <property type="entry name" value="UPF0547"/>
</dbReference>
<name>A4N271_HAEIF</name>
<evidence type="ECO:0000313" key="4">
    <source>
        <dbReference type="Proteomes" id="UP000003798"/>
    </source>
</evidence>
<proteinExistence type="predicted"/>
<protein>
    <recommendedName>
        <fullName evidence="2">UPF0547 domain-containing protein</fullName>
    </recommendedName>
</protein>
<feature type="transmembrane region" description="Helical" evidence="1">
    <location>
        <begin position="58"/>
        <end position="75"/>
    </location>
</feature>
<sequence>MSLTRCPECRKKISENAKNCPNCGFSFKQKDLEMYKQRLEARRLHNEEVNRKSTKLHIIWFCIFAIFIAVTRWMVN</sequence>
<dbReference type="AlphaFoldDB" id="A4N271"/>
<accession>A4N271</accession>
<feature type="domain" description="UPF0547" evidence="2">
    <location>
        <begin position="6"/>
        <end position="28"/>
    </location>
</feature>
<evidence type="ECO:0000256" key="1">
    <source>
        <dbReference type="SAM" id="Phobius"/>
    </source>
</evidence>
<reference evidence="3 4" key="1">
    <citation type="journal article" date="2007" name="Genome Biol.">
        <title>Characterization and modeling of the Haemophilus influenzae core and supragenomes based on the complete genomic sequences of Rd and 12 clinical nontypeable strains.</title>
        <authorList>
            <person name="Hogg J.S."/>
            <person name="Hu F.Z."/>
            <person name="Janto B."/>
            <person name="Boissy R."/>
            <person name="Hayes J."/>
            <person name="Keefe R."/>
            <person name="Post J.C."/>
            <person name="Ehrlich G.D."/>
        </authorList>
    </citation>
    <scope>NUCLEOTIDE SEQUENCE [LARGE SCALE GENOMIC DNA]</scope>
    <source>
        <strain evidence="3 4">R3021</strain>
    </source>
</reference>
<keyword evidence="1" id="KW-0812">Transmembrane</keyword>
<dbReference type="Pfam" id="PF10571">
    <property type="entry name" value="UPF0547"/>
    <property type="match status" value="1"/>
</dbReference>
<keyword evidence="1" id="KW-0472">Membrane</keyword>
<organism evidence="3 4">
    <name type="scientific">Haemophilus influenzae R3021</name>
    <dbReference type="NCBI Taxonomy" id="375432"/>
    <lineage>
        <taxon>Bacteria</taxon>
        <taxon>Pseudomonadati</taxon>
        <taxon>Pseudomonadota</taxon>
        <taxon>Gammaproteobacteria</taxon>
        <taxon>Pasteurellales</taxon>
        <taxon>Pasteurellaceae</taxon>
        <taxon>Haemophilus</taxon>
    </lineage>
</organism>
<evidence type="ECO:0000259" key="2">
    <source>
        <dbReference type="Pfam" id="PF10571"/>
    </source>
</evidence>
<gene>
    <name evidence="3" type="ORF">CGSHi22421_09238</name>
</gene>
<dbReference type="Proteomes" id="UP000003798">
    <property type="component" value="Unassembled WGS sequence"/>
</dbReference>
<evidence type="ECO:0000313" key="3">
    <source>
        <dbReference type="EMBL" id="EDJ91929.1"/>
    </source>
</evidence>
<dbReference type="EMBL" id="AAZE01000001">
    <property type="protein sequence ID" value="EDJ91929.1"/>
    <property type="molecule type" value="Genomic_DNA"/>
</dbReference>
<keyword evidence="1" id="KW-1133">Transmembrane helix</keyword>